<gene>
    <name evidence="1" type="ORF">PFR001_LOCUS2859</name>
</gene>
<keyword evidence="2" id="KW-1185">Reference proteome</keyword>
<protein>
    <submittedName>
        <fullName evidence="1">Uncharacterized protein</fullName>
    </submittedName>
</protein>
<evidence type="ECO:0000313" key="1">
    <source>
        <dbReference type="EMBL" id="CAH0487298.1"/>
    </source>
</evidence>
<dbReference type="EMBL" id="CAKLBC010000611">
    <property type="protein sequence ID" value="CAH0487298.1"/>
    <property type="molecule type" value="Genomic_DNA"/>
</dbReference>
<proteinExistence type="predicted"/>
<comment type="caution">
    <text evidence="1">The sequence shown here is derived from an EMBL/GenBank/DDBJ whole genome shotgun (WGS) entry which is preliminary data.</text>
</comment>
<sequence length="309" mass="35157">MVGLDAMARLLYLSRSLPELLRFLNGACRDHGETALSLLLPKRSALMALCSILLYASSFLLSTSPTQFVELIHLLYHRLGKHVICSLTYFSDTGSAADTRKTSCFLEASTVLLNKYVQKASIWDEEKLTKKSDKESNEEADKEEGVKEGKYLFQMEACQCYCCYTTCKFCPDAKITNEGPPLLHSKMKRTWLALRGLLQKTTALPLPFDANDTTTELPDKICVGHSWYLIYANFSLGRAKRRGNLAELMELEQHIRKRVQFLMKDVLYYHPDRVDSWVCLGKTMKELYHAATDAFAAVLGRKLRVRAFQ</sequence>
<dbReference type="Proteomes" id="UP001157938">
    <property type="component" value="Unassembled WGS sequence"/>
</dbReference>
<evidence type="ECO:0000313" key="2">
    <source>
        <dbReference type="Proteomes" id="UP001157938"/>
    </source>
</evidence>
<name>A0ABN8C280_9STRA</name>
<accession>A0ABN8C280</accession>
<reference evidence="1 2" key="1">
    <citation type="submission" date="2021-11" db="EMBL/GenBank/DDBJ databases">
        <authorList>
            <person name="Islam A."/>
            <person name="Islam S."/>
            <person name="Flora M.S."/>
            <person name="Rahman M."/>
            <person name="Ziaur R.M."/>
            <person name="Epstein J.H."/>
            <person name="Hassan M."/>
            <person name="Klassen M."/>
            <person name="Woodard K."/>
            <person name="Webb A."/>
            <person name="Webby R.J."/>
            <person name="El Zowalaty M.E."/>
        </authorList>
    </citation>
    <scope>NUCLEOTIDE SEQUENCE [LARGE SCALE GENOMIC DNA]</scope>
    <source>
        <strain evidence="1">Pf1</strain>
    </source>
</reference>
<organism evidence="1 2">
    <name type="scientific">Peronospora farinosa</name>
    <dbReference type="NCBI Taxonomy" id="134698"/>
    <lineage>
        <taxon>Eukaryota</taxon>
        <taxon>Sar</taxon>
        <taxon>Stramenopiles</taxon>
        <taxon>Oomycota</taxon>
        <taxon>Peronosporomycetes</taxon>
        <taxon>Peronosporales</taxon>
        <taxon>Peronosporaceae</taxon>
        <taxon>Peronospora</taxon>
    </lineage>
</organism>